<feature type="compositionally biased region" description="Low complexity" evidence="1">
    <location>
        <begin position="378"/>
        <end position="396"/>
    </location>
</feature>
<evidence type="ECO:0000256" key="1">
    <source>
        <dbReference type="SAM" id="MobiDB-lite"/>
    </source>
</evidence>
<name>R7S7N8_TRAVS</name>
<feature type="compositionally biased region" description="Polar residues" evidence="1">
    <location>
        <begin position="327"/>
        <end position="347"/>
    </location>
</feature>
<organism evidence="3 4">
    <name type="scientific">Trametes versicolor (strain FP-101664)</name>
    <name type="common">White-rot fungus</name>
    <name type="synonym">Coriolus versicolor</name>
    <dbReference type="NCBI Taxonomy" id="717944"/>
    <lineage>
        <taxon>Eukaryota</taxon>
        <taxon>Fungi</taxon>
        <taxon>Dikarya</taxon>
        <taxon>Basidiomycota</taxon>
        <taxon>Agaricomycotina</taxon>
        <taxon>Agaricomycetes</taxon>
        <taxon>Polyporales</taxon>
        <taxon>Polyporaceae</taxon>
        <taxon>Trametes</taxon>
    </lineage>
</organism>
<keyword evidence="2" id="KW-0472">Membrane</keyword>
<dbReference type="KEGG" id="tvs:TRAVEDRAFT_67687"/>
<dbReference type="RefSeq" id="XP_008045540.1">
    <property type="nucleotide sequence ID" value="XM_008047349.1"/>
</dbReference>
<reference evidence="4" key="1">
    <citation type="journal article" date="2012" name="Science">
        <title>The Paleozoic origin of enzymatic lignin decomposition reconstructed from 31 fungal genomes.</title>
        <authorList>
            <person name="Floudas D."/>
            <person name="Binder M."/>
            <person name="Riley R."/>
            <person name="Barry K."/>
            <person name="Blanchette R.A."/>
            <person name="Henrissat B."/>
            <person name="Martinez A.T."/>
            <person name="Otillar R."/>
            <person name="Spatafora J.W."/>
            <person name="Yadav J.S."/>
            <person name="Aerts A."/>
            <person name="Benoit I."/>
            <person name="Boyd A."/>
            <person name="Carlson A."/>
            <person name="Copeland A."/>
            <person name="Coutinho P.M."/>
            <person name="de Vries R.P."/>
            <person name="Ferreira P."/>
            <person name="Findley K."/>
            <person name="Foster B."/>
            <person name="Gaskell J."/>
            <person name="Glotzer D."/>
            <person name="Gorecki P."/>
            <person name="Heitman J."/>
            <person name="Hesse C."/>
            <person name="Hori C."/>
            <person name="Igarashi K."/>
            <person name="Jurgens J.A."/>
            <person name="Kallen N."/>
            <person name="Kersten P."/>
            <person name="Kohler A."/>
            <person name="Kuees U."/>
            <person name="Kumar T.K.A."/>
            <person name="Kuo A."/>
            <person name="LaButti K."/>
            <person name="Larrondo L.F."/>
            <person name="Lindquist E."/>
            <person name="Ling A."/>
            <person name="Lombard V."/>
            <person name="Lucas S."/>
            <person name="Lundell T."/>
            <person name="Martin R."/>
            <person name="McLaughlin D.J."/>
            <person name="Morgenstern I."/>
            <person name="Morin E."/>
            <person name="Murat C."/>
            <person name="Nagy L.G."/>
            <person name="Nolan M."/>
            <person name="Ohm R.A."/>
            <person name="Patyshakuliyeva A."/>
            <person name="Rokas A."/>
            <person name="Ruiz-Duenas F.J."/>
            <person name="Sabat G."/>
            <person name="Salamov A."/>
            <person name="Samejima M."/>
            <person name="Schmutz J."/>
            <person name="Slot J.C."/>
            <person name="St John F."/>
            <person name="Stenlid J."/>
            <person name="Sun H."/>
            <person name="Sun S."/>
            <person name="Syed K."/>
            <person name="Tsang A."/>
            <person name="Wiebenga A."/>
            <person name="Young D."/>
            <person name="Pisabarro A."/>
            <person name="Eastwood D.C."/>
            <person name="Martin F."/>
            <person name="Cullen D."/>
            <person name="Grigoriev I.V."/>
            <person name="Hibbett D.S."/>
        </authorList>
    </citation>
    <scope>NUCLEOTIDE SEQUENCE [LARGE SCALE GENOMIC DNA]</scope>
    <source>
        <strain evidence="4">FP-101664</strain>
    </source>
</reference>
<feature type="compositionally biased region" description="Pro residues" evidence="1">
    <location>
        <begin position="403"/>
        <end position="418"/>
    </location>
</feature>
<evidence type="ECO:0000256" key="2">
    <source>
        <dbReference type="SAM" id="Phobius"/>
    </source>
</evidence>
<dbReference type="CDD" id="cd02795">
    <property type="entry name" value="CBM6-CBM35-CBM36_like"/>
    <property type="match status" value="1"/>
</dbReference>
<dbReference type="Proteomes" id="UP000054317">
    <property type="component" value="Unassembled WGS sequence"/>
</dbReference>
<feature type="transmembrane region" description="Helical" evidence="2">
    <location>
        <begin position="272"/>
        <end position="295"/>
    </location>
</feature>
<gene>
    <name evidence="3" type="ORF">TRAVEDRAFT_67687</name>
</gene>
<dbReference type="Gene3D" id="2.60.120.260">
    <property type="entry name" value="Galactose-binding domain-like"/>
    <property type="match status" value="1"/>
</dbReference>
<keyword evidence="2" id="KW-1133">Transmembrane helix</keyword>
<proteinExistence type="predicted"/>
<keyword evidence="4" id="KW-1185">Reference proteome</keyword>
<sequence length="467" mass="48212">MSSDASQLIDDTNTHVQYRAGWIWDQGVAEVHGTRHGAQKAGLQASLSFVGTGIRVIGTLGASDVYGQPTTTYSIDGTAAGTFHAPLTPSGETHYNTTFFSTENLSPGDHTITIENMDGTSPNTFWLDYFLIDSGPPAVTVNPDTSTISTSPTSTISVQQTSTVTTSPGTSTTPAPLAAVQTTTTVTAVPPPSTTSTSDSRVSSILTQYTTSVSAQHVTSTNGSTGVIILTASASISTATVEAVHTSTAEISNTSDLSGSGSPRASRVNTGVIAGAAVAGGVVLAAILAVLFICLRRRRRPEVFQAGIVAPFTSSRDSFVSLAPSAVPSSNTRPASMRYSTTPSTVLSTRAPAPASRSSRRSGATPPYEATPEPCVDSQSESSTSLASATSASPLLVPRRRGAPPPTPSKAPPIPPTALLPGTWHAPSESHGRAYSVLRSLFSQGQRANIPRAADSGLRLYDDVVLP</sequence>
<dbReference type="AlphaFoldDB" id="R7S7N8"/>
<feature type="region of interest" description="Disordered" evidence="1">
    <location>
        <begin position="323"/>
        <end position="431"/>
    </location>
</feature>
<protein>
    <submittedName>
        <fullName evidence="3">Uncharacterized protein</fullName>
    </submittedName>
</protein>
<dbReference type="EMBL" id="JH711799">
    <property type="protein sequence ID" value="EIW51675.1"/>
    <property type="molecule type" value="Genomic_DNA"/>
</dbReference>
<evidence type="ECO:0000313" key="4">
    <source>
        <dbReference type="Proteomes" id="UP000054317"/>
    </source>
</evidence>
<evidence type="ECO:0000313" key="3">
    <source>
        <dbReference type="EMBL" id="EIW51675.1"/>
    </source>
</evidence>
<dbReference type="OrthoDB" id="2755385at2759"/>
<dbReference type="GeneID" id="19418869"/>
<keyword evidence="2" id="KW-0812">Transmembrane</keyword>
<feature type="non-terminal residue" evidence="3">
    <location>
        <position position="467"/>
    </location>
</feature>
<accession>R7S7N8</accession>
<feature type="compositionally biased region" description="Low complexity" evidence="1">
    <location>
        <begin position="348"/>
        <end position="367"/>
    </location>
</feature>
<dbReference type="OMA" id="ASHEFPI"/>